<keyword evidence="1" id="KW-1133">Transmembrane helix</keyword>
<dbReference type="EMBL" id="DVHH01000233">
    <property type="protein sequence ID" value="HIR55854.1"/>
    <property type="molecule type" value="Genomic_DNA"/>
</dbReference>
<reference evidence="2" key="2">
    <citation type="journal article" date="2021" name="PeerJ">
        <title>Extensive microbial diversity within the chicken gut microbiome revealed by metagenomics and culture.</title>
        <authorList>
            <person name="Gilroy R."/>
            <person name="Ravi A."/>
            <person name="Getino M."/>
            <person name="Pursley I."/>
            <person name="Horton D.L."/>
            <person name="Alikhan N.F."/>
            <person name="Baker D."/>
            <person name="Gharbi K."/>
            <person name="Hall N."/>
            <person name="Watson M."/>
            <person name="Adriaenssens E.M."/>
            <person name="Foster-Nyarko E."/>
            <person name="Jarju S."/>
            <person name="Secka A."/>
            <person name="Antonio M."/>
            <person name="Oren A."/>
            <person name="Chaudhuri R.R."/>
            <person name="La Ragione R."/>
            <person name="Hildebrand F."/>
            <person name="Pallen M.J."/>
        </authorList>
    </citation>
    <scope>NUCLEOTIDE SEQUENCE</scope>
    <source>
        <strain evidence="2">ChiGjej3B3-7149</strain>
    </source>
</reference>
<dbReference type="AlphaFoldDB" id="A0A9D1J0D6"/>
<feature type="transmembrane region" description="Helical" evidence="1">
    <location>
        <begin position="79"/>
        <end position="98"/>
    </location>
</feature>
<reference evidence="2" key="1">
    <citation type="submission" date="2020-10" db="EMBL/GenBank/DDBJ databases">
        <authorList>
            <person name="Gilroy R."/>
        </authorList>
    </citation>
    <scope>NUCLEOTIDE SEQUENCE</scope>
    <source>
        <strain evidence="2">ChiGjej3B3-7149</strain>
    </source>
</reference>
<feature type="transmembrane region" description="Helical" evidence="1">
    <location>
        <begin position="215"/>
        <end position="237"/>
    </location>
</feature>
<feature type="transmembrane region" description="Helical" evidence="1">
    <location>
        <begin position="174"/>
        <end position="194"/>
    </location>
</feature>
<dbReference type="Proteomes" id="UP000824238">
    <property type="component" value="Unassembled WGS sequence"/>
</dbReference>
<keyword evidence="1" id="KW-0472">Membrane</keyword>
<organism evidence="2 3">
    <name type="scientific">Candidatus Scatomorpha intestinigallinarum</name>
    <dbReference type="NCBI Taxonomy" id="2840923"/>
    <lineage>
        <taxon>Bacteria</taxon>
        <taxon>Bacillati</taxon>
        <taxon>Bacillota</taxon>
        <taxon>Clostridia</taxon>
        <taxon>Eubacteriales</taxon>
        <taxon>Candidatus Scatomorpha</taxon>
    </lineage>
</organism>
<comment type="caution">
    <text evidence="2">The sequence shown here is derived from an EMBL/GenBank/DDBJ whole genome shotgun (WGS) entry which is preliminary data.</text>
</comment>
<feature type="transmembrane region" description="Helical" evidence="1">
    <location>
        <begin position="148"/>
        <end position="168"/>
    </location>
</feature>
<proteinExistence type="predicted"/>
<protein>
    <submittedName>
        <fullName evidence="2">Uncharacterized protein</fullName>
    </submittedName>
</protein>
<accession>A0A9D1J0D6</accession>
<gene>
    <name evidence="2" type="ORF">IAD36_09705</name>
</gene>
<evidence type="ECO:0000256" key="1">
    <source>
        <dbReference type="SAM" id="Phobius"/>
    </source>
</evidence>
<evidence type="ECO:0000313" key="2">
    <source>
        <dbReference type="EMBL" id="HIR55854.1"/>
    </source>
</evidence>
<keyword evidence="1" id="KW-0812">Transmembrane</keyword>
<sequence>MSEREYDILLAETAGSLPPGPTEQSEPWRVAMRRILWGLALVTIKLELLGLNYLLPCLGAALVYLGFRSLRRSAPGFRLGWLVSIVLLVSAAASAVLAAAKPVQSPDWLHWPLVALNFARDMCLLLGLRAGIRAAFERTEGTKPRDLALWAAAAYAVLFIFAIIWTYVPARSAVYSNIRGLAGLALYILLLLLLRRQGRELAGRGYRIEPAPVRLSVGAFLALYAAAIVLLLVPALLLGPRPAMPEAEPFSAADTEARESLEELGLPEWLTGSLTQEELSLCEGALWAKDCGIETRGDTALDGGQLEMEVWAVGLADGRSRFYAAFRWLEPPRFRLQEALGLEPDGNEAISEVSGALVYEKDGDTLAAPLPVVLGGGQTAEELDDMARAWYEVELERLGHVQYVPRSDFALPFGAEGIRGWLAFTYDGGIEKSGTGTVFGSAWLLHRSLPVYPYRELSSGGMFGGVDGEFYAVHYLL</sequence>
<feature type="transmembrane region" description="Helical" evidence="1">
    <location>
        <begin position="35"/>
        <end position="67"/>
    </location>
</feature>
<name>A0A9D1J0D6_9FIRM</name>
<evidence type="ECO:0000313" key="3">
    <source>
        <dbReference type="Proteomes" id="UP000824238"/>
    </source>
</evidence>